<dbReference type="AlphaFoldDB" id="U2J816"/>
<evidence type="ECO:0000256" key="2">
    <source>
        <dbReference type="ARBA" id="ARBA00022692"/>
    </source>
</evidence>
<keyword evidence="4 5" id="KW-0472">Membrane</keyword>
<dbReference type="EMBL" id="ATDL01000015">
    <property type="protein sequence ID" value="ERJ58808.1"/>
    <property type="molecule type" value="Genomic_DNA"/>
</dbReference>
<protein>
    <recommendedName>
        <fullName evidence="6">Methylamine utilisation protein MauE domain-containing protein</fullName>
    </recommendedName>
</protein>
<feature type="transmembrane region" description="Helical" evidence="5">
    <location>
        <begin position="95"/>
        <end position="116"/>
    </location>
</feature>
<keyword evidence="8" id="KW-1185">Reference proteome</keyword>
<dbReference type="Proteomes" id="UP000016584">
    <property type="component" value="Unassembled WGS sequence"/>
</dbReference>
<dbReference type="OrthoDB" id="702624at2"/>
<keyword evidence="2 5" id="KW-0812">Transmembrane</keyword>
<organism evidence="7 8">
    <name type="scientific">Sphingobacterium paucimobilis HER1398</name>
    <dbReference type="NCBI Taxonomy" id="1346330"/>
    <lineage>
        <taxon>Bacteria</taxon>
        <taxon>Pseudomonadati</taxon>
        <taxon>Bacteroidota</taxon>
        <taxon>Sphingobacteriia</taxon>
        <taxon>Sphingobacteriales</taxon>
        <taxon>Sphingobacteriaceae</taxon>
        <taxon>Sphingobacterium</taxon>
    </lineage>
</organism>
<feature type="domain" description="Methylamine utilisation protein MauE" evidence="6">
    <location>
        <begin position="17"/>
        <end position="155"/>
    </location>
</feature>
<name>U2J816_9SPHI</name>
<comment type="subcellular location">
    <subcellularLocation>
        <location evidence="1">Membrane</location>
        <topology evidence="1">Multi-pass membrane protein</topology>
    </subcellularLocation>
</comment>
<feature type="transmembrane region" description="Helical" evidence="5">
    <location>
        <begin position="54"/>
        <end position="75"/>
    </location>
</feature>
<proteinExistence type="predicted"/>
<dbReference type="STRING" id="1346330.M472_08505"/>
<evidence type="ECO:0000313" key="8">
    <source>
        <dbReference type="Proteomes" id="UP000016584"/>
    </source>
</evidence>
<keyword evidence="3 5" id="KW-1133">Transmembrane helix</keyword>
<evidence type="ECO:0000256" key="5">
    <source>
        <dbReference type="SAM" id="Phobius"/>
    </source>
</evidence>
<comment type="caution">
    <text evidence="7">The sequence shown here is derived from an EMBL/GenBank/DDBJ whole genome shotgun (WGS) entry which is preliminary data.</text>
</comment>
<dbReference type="Pfam" id="PF07291">
    <property type="entry name" value="MauE"/>
    <property type="match status" value="1"/>
</dbReference>
<dbReference type="PATRIC" id="fig|1346330.5.peg.2139"/>
<gene>
    <name evidence="7" type="ORF">M472_08505</name>
</gene>
<evidence type="ECO:0000313" key="7">
    <source>
        <dbReference type="EMBL" id="ERJ58808.1"/>
    </source>
</evidence>
<sequence>MKQCNTKMKATILHITHHSIRIFLMLFWLYVAMDKIWDLPQFHHSLLQQPFPEWWADILVWFLPVTELTIAILFVPRGNSAFTSGKFLRYSAFLWNPYFLSAVLLFIFSIYIALGVLDVYTERPCGCASALSSLSWTWHLVLNIFLLLLSLMGWYLYHKSSKAVPSRYKWRKAIRLFLSHIVVDVVCFLVYIITVVKMFKMRFALFPGRPVRR</sequence>
<accession>U2J816</accession>
<feature type="transmembrane region" description="Helical" evidence="5">
    <location>
        <begin position="12"/>
        <end position="31"/>
    </location>
</feature>
<feature type="transmembrane region" description="Helical" evidence="5">
    <location>
        <begin position="177"/>
        <end position="199"/>
    </location>
</feature>
<evidence type="ECO:0000256" key="3">
    <source>
        <dbReference type="ARBA" id="ARBA00022989"/>
    </source>
</evidence>
<dbReference type="GO" id="GO:0016020">
    <property type="term" value="C:membrane"/>
    <property type="evidence" value="ECO:0007669"/>
    <property type="project" value="UniProtKB-SubCell"/>
</dbReference>
<dbReference type="GO" id="GO:0030416">
    <property type="term" value="P:methylamine metabolic process"/>
    <property type="evidence" value="ECO:0007669"/>
    <property type="project" value="InterPro"/>
</dbReference>
<dbReference type="RefSeq" id="WP_021070301.1">
    <property type="nucleotide sequence ID" value="NZ_ATDL01000015.1"/>
</dbReference>
<reference evidence="7 8" key="1">
    <citation type="journal article" date="2013" name="Genome Announc.">
        <title>The Draft Genome Sequence of Sphingomonas paucimobilis Strain HER1398 (Proteobacteria), Host to the Giant PAU Phage, Indicates That It Is a Member of the Genus Sphingobacterium (Bacteroidetes).</title>
        <authorList>
            <person name="White R.A.III."/>
            <person name="Suttle C.A."/>
        </authorList>
    </citation>
    <scope>NUCLEOTIDE SEQUENCE [LARGE SCALE GENOMIC DNA]</scope>
    <source>
        <strain evidence="7 8">HER1398</strain>
    </source>
</reference>
<evidence type="ECO:0000256" key="4">
    <source>
        <dbReference type="ARBA" id="ARBA00023136"/>
    </source>
</evidence>
<evidence type="ECO:0000259" key="6">
    <source>
        <dbReference type="Pfam" id="PF07291"/>
    </source>
</evidence>
<feature type="transmembrane region" description="Helical" evidence="5">
    <location>
        <begin position="136"/>
        <end position="157"/>
    </location>
</feature>
<dbReference type="eggNOG" id="ENOG50330T5">
    <property type="taxonomic scope" value="Bacteria"/>
</dbReference>
<dbReference type="InterPro" id="IPR009908">
    <property type="entry name" value="Methylamine_util_MauE"/>
</dbReference>
<evidence type="ECO:0000256" key="1">
    <source>
        <dbReference type="ARBA" id="ARBA00004141"/>
    </source>
</evidence>